<accession>S3CUC3</accession>
<feature type="region of interest" description="Disordered" evidence="4">
    <location>
        <begin position="937"/>
        <end position="956"/>
    </location>
</feature>
<feature type="compositionally biased region" description="Low complexity" evidence="4">
    <location>
        <begin position="1235"/>
        <end position="1249"/>
    </location>
</feature>
<feature type="compositionally biased region" description="Basic and acidic residues" evidence="4">
    <location>
        <begin position="784"/>
        <end position="793"/>
    </location>
</feature>
<proteinExistence type="predicted"/>
<protein>
    <submittedName>
        <fullName evidence="6">GAS2</fullName>
    </submittedName>
</protein>
<gene>
    <name evidence="6" type="ORF">GLAREA_01172</name>
</gene>
<evidence type="ECO:0000256" key="1">
    <source>
        <dbReference type="ARBA" id="ARBA00004245"/>
    </source>
</evidence>
<feature type="compositionally biased region" description="Acidic residues" evidence="4">
    <location>
        <begin position="391"/>
        <end position="406"/>
    </location>
</feature>
<feature type="region of interest" description="Disordered" evidence="4">
    <location>
        <begin position="883"/>
        <end position="927"/>
    </location>
</feature>
<comment type="subcellular location">
    <subcellularLocation>
        <location evidence="1">Cytoplasm</location>
        <location evidence="1">Cytoskeleton</location>
    </subcellularLocation>
</comment>
<evidence type="ECO:0000313" key="6">
    <source>
        <dbReference type="EMBL" id="EPE30012.1"/>
    </source>
</evidence>
<dbReference type="SUPFAM" id="SSF143575">
    <property type="entry name" value="GAS2 domain-like"/>
    <property type="match status" value="1"/>
</dbReference>
<feature type="region of interest" description="Disordered" evidence="4">
    <location>
        <begin position="1286"/>
        <end position="1324"/>
    </location>
</feature>
<dbReference type="GeneID" id="19460230"/>
<feature type="region of interest" description="Disordered" evidence="4">
    <location>
        <begin position="1174"/>
        <end position="1266"/>
    </location>
</feature>
<dbReference type="PROSITE" id="PS51460">
    <property type="entry name" value="GAR"/>
    <property type="match status" value="1"/>
</dbReference>
<keyword evidence="7" id="KW-1185">Reference proteome</keyword>
<dbReference type="Proteomes" id="UP000016922">
    <property type="component" value="Unassembled WGS sequence"/>
</dbReference>
<dbReference type="STRING" id="1116229.S3CUC3"/>
<reference evidence="6 7" key="1">
    <citation type="journal article" date="2013" name="BMC Genomics">
        <title>Genomics-driven discovery of the pneumocandin biosynthetic gene cluster in the fungus Glarea lozoyensis.</title>
        <authorList>
            <person name="Chen L."/>
            <person name="Yue Q."/>
            <person name="Zhang X."/>
            <person name="Xiang M."/>
            <person name="Wang C."/>
            <person name="Li S."/>
            <person name="Che Y."/>
            <person name="Ortiz-Lopez F.J."/>
            <person name="Bills G.F."/>
            <person name="Liu X."/>
            <person name="An Z."/>
        </authorList>
    </citation>
    <scope>NUCLEOTIDE SEQUENCE [LARGE SCALE GENOMIC DNA]</scope>
    <source>
        <strain evidence="7">ATCC 20868 / MF5171</strain>
    </source>
</reference>
<feature type="compositionally biased region" description="Polar residues" evidence="4">
    <location>
        <begin position="905"/>
        <end position="914"/>
    </location>
</feature>
<feature type="compositionally biased region" description="Polar residues" evidence="4">
    <location>
        <begin position="1025"/>
        <end position="1035"/>
    </location>
</feature>
<keyword evidence="3" id="KW-0206">Cytoskeleton</keyword>
<feature type="region of interest" description="Disordered" evidence="4">
    <location>
        <begin position="378"/>
        <end position="443"/>
    </location>
</feature>
<dbReference type="InterPro" id="IPR036534">
    <property type="entry name" value="GAR_dom_sf"/>
</dbReference>
<organism evidence="6 7">
    <name type="scientific">Glarea lozoyensis (strain ATCC 20868 / MF5171)</name>
    <dbReference type="NCBI Taxonomy" id="1116229"/>
    <lineage>
        <taxon>Eukaryota</taxon>
        <taxon>Fungi</taxon>
        <taxon>Dikarya</taxon>
        <taxon>Ascomycota</taxon>
        <taxon>Pezizomycotina</taxon>
        <taxon>Leotiomycetes</taxon>
        <taxon>Helotiales</taxon>
        <taxon>Helotiaceae</taxon>
        <taxon>Glarea</taxon>
    </lineage>
</organism>
<dbReference type="eggNOG" id="ENOG502S51C">
    <property type="taxonomic scope" value="Eukaryota"/>
</dbReference>
<evidence type="ECO:0000256" key="4">
    <source>
        <dbReference type="SAM" id="MobiDB-lite"/>
    </source>
</evidence>
<feature type="compositionally biased region" description="Basic and acidic residues" evidence="4">
    <location>
        <begin position="378"/>
        <end position="390"/>
    </location>
</feature>
<dbReference type="InterPro" id="IPR003108">
    <property type="entry name" value="GAR_dom"/>
</dbReference>
<dbReference type="GO" id="GO:0008017">
    <property type="term" value="F:microtubule binding"/>
    <property type="evidence" value="ECO:0007669"/>
    <property type="project" value="InterPro"/>
</dbReference>
<feature type="compositionally biased region" description="Low complexity" evidence="4">
    <location>
        <begin position="888"/>
        <end position="901"/>
    </location>
</feature>
<dbReference type="Pfam" id="PF02187">
    <property type="entry name" value="GAS2"/>
    <property type="match status" value="1"/>
</dbReference>
<feature type="compositionally biased region" description="Low complexity" evidence="4">
    <location>
        <begin position="699"/>
        <end position="713"/>
    </location>
</feature>
<feature type="compositionally biased region" description="Basic and acidic residues" evidence="4">
    <location>
        <begin position="1286"/>
        <end position="1315"/>
    </location>
</feature>
<keyword evidence="2" id="KW-0963">Cytoplasm</keyword>
<dbReference type="GO" id="GO:0005856">
    <property type="term" value="C:cytoskeleton"/>
    <property type="evidence" value="ECO:0007669"/>
    <property type="project" value="UniProtKB-SubCell"/>
</dbReference>
<feature type="region of interest" description="Disordered" evidence="4">
    <location>
        <begin position="694"/>
        <end position="720"/>
    </location>
</feature>
<evidence type="ECO:0000256" key="3">
    <source>
        <dbReference type="ARBA" id="ARBA00023212"/>
    </source>
</evidence>
<name>S3CUC3_GLAL2</name>
<dbReference type="OMA" id="ATWAFEA"/>
<feature type="compositionally biased region" description="Low complexity" evidence="4">
    <location>
        <begin position="485"/>
        <end position="494"/>
    </location>
</feature>
<dbReference type="KEGG" id="glz:GLAREA_01172"/>
<feature type="region of interest" description="Disordered" evidence="4">
    <location>
        <begin position="1025"/>
        <end position="1058"/>
    </location>
</feature>
<feature type="domain" description="GAR" evidence="5">
    <location>
        <begin position="1062"/>
        <end position="1137"/>
    </location>
</feature>
<feature type="compositionally biased region" description="Basic and acidic residues" evidence="4">
    <location>
        <begin position="458"/>
        <end position="468"/>
    </location>
</feature>
<feature type="region of interest" description="Disordered" evidence="4">
    <location>
        <begin position="783"/>
        <end position="809"/>
    </location>
</feature>
<sequence length="1324" mass="144756">MDLPPLLSPTIPRLPPNRTHQRNASRSPTRERFTDDILADLSPTTTLEAFTQPSGKLKASIEAATASERAFGIRATLASKKIQEWLHELLSWPWPRDGGSQGFEMPNRKRLMATERGYFDDFRLGRYERHGSRELDDEEYMGSLLAEVVDKYYVRIEEITEDMEDLDVEAIKRQVLATHISSKSRPSSSSSNISVLSSLPSYTRMDDFTAIITATVIYALPNLSRLLRLMDIWKIRLIVLQRVPPLLSSLEEVEAALKSGWDVLGKSVYDHGQEAAPGEFLLSRNTFGLMQNVLQDKVTRLGRDIDFMLDTLEGREDTLPEIWLDRMEAIEHDYAEWVVSCEQKLRQGEWESQSRARRIAEDSMQLEAARTTEAIHLKAKEDAPDLKGWSEEQDSIDEEPLPIEEAIEQRTSDPQQPPNERCQDHEAASEIRGPIEAIAPTVSPQREMYVAESPKLHDHLSTDTHSTGDEEIAQTTSGISEQDHSLSPSSPSTSRGNRPEFDMLQTDESTRSTTSSESGWAIPSGPSPELLVDDGRVVEFSDHADVSAISPSEHELHHILPDLSQPSKVSASGTEPGSEVLMSNPSFNKFNVSPATKATDLIAHSDKINTSPTQFAAEASLTWDDEASKQRHGLTGDHPSPPPFVPVSALVNSVSSADSDMAIETLYLNQGNRSPGGDAEIVAPNAATLSKSASVDGLTSNTSSSASSQTSVSNGGASRRHSRNISIVNFSSFAVGHVEEQPFNQLSPTVPHLAKFDKLEDGDKLFAQPLESVQPVGESIVPERAPEADDKSTVPEAPVPSQPNCSVDETDSSLQKAVLNELSQPDEVTDLANDFRAATQKHEIPQLVKQIVLNSEEENLLKAKVTVDGNALDESSISSLPAVDTTRRASASSDTSPSAIRWGDGSSSPITTSPVLGGNTKTDEQIPTRHHIDSIILRSPENSPPNSPLSNTTISVPASAPNSLNFPTSPTFSISDASTVSVDTPVFGDVNVVAAPLSSPKKGTEDQLQQQISSLLESIPAQIHLSSGPTSNLSNTVKSKKTRKSVTPAFRPHSSLSNRAQTPSFLLAPAYSKTVPRPKSQYAHPEIKIYHLSRSTGEAPIKLFVRLVGENGERVMVRVGGGWADLGEYLKEYASHHGRRSTVEEKIEIQDLPPRVVSSSSTLSAATVTAIDNGRYSPVPSFRPSSAFDRPMSSLDVRKNRKSLGESTSIAGRDHRSPSTPLSAFNRRSLGENIPASSAGPSRSSSRLSWTDDDVSLGLAGPKGKQINMTEKDQEWVENMKEKVKLASAEKNREKEKERRLKDRGASFGEMEKVGSTKRLFRKA</sequence>
<dbReference type="OrthoDB" id="5409589at2759"/>
<dbReference type="EMBL" id="KE145367">
    <property type="protein sequence ID" value="EPE30012.1"/>
    <property type="molecule type" value="Genomic_DNA"/>
</dbReference>
<dbReference type="RefSeq" id="XP_008084121.1">
    <property type="nucleotide sequence ID" value="XM_008085930.1"/>
</dbReference>
<feature type="region of interest" description="Disordered" evidence="4">
    <location>
        <begin position="1"/>
        <end position="31"/>
    </location>
</feature>
<evidence type="ECO:0000259" key="5">
    <source>
        <dbReference type="PROSITE" id="PS51460"/>
    </source>
</evidence>
<evidence type="ECO:0000313" key="7">
    <source>
        <dbReference type="Proteomes" id="UP000016922"/>
    </source>
</evidence>
<feature type="region of interest" description="Disordered" evidence="4">
    <location>
        <begin position="458"/>
        <end position="531"/>
    </location>
</feature>
<dbReference type="HOGENOM" id="CLU_004583_0_0_1"/>
<evidence type="ECO:0000256" key="2">
    <source>
        <dbReference type="ARBA" id="ARBA00022490"/>
    </source>
</evidence>
<dbReference type="Gene3D" id="3.30.920.20">
    <property type="entry name" value="Gas2-like domain"/>
    <property type="match status" value="1"/>
</dbReference>